<dbReference type="AlphaFoldDB" id="A0A7W9H8Z7"/>
<name>A0A7W9H8Z7_9ACTN</name>
<feature type="domain" description="DUF5753" evidence="1">
    <location>
        <begin position="10"/>
        <end position="55"/>
    </location>
</feature>
<protein>
    <recommendedName>
        <fullName evidence="1">DUF5753 domain-containing protein</fullName>
    </recommendedName>
</protein>
<keyword evidence="3" id="KW-1185">Reference proteome</keyword>
<dbReference type="Pfam" id="PF19054">
    <property type="entry name" value="DUF5753"/>
    <property type="match status" value="1"/>
</dbReference>
<evidence type="ECO:0000259" key="1">
    <source>
        <dbReference type="Pfam" id="PF19054"/>
    </source>
</evidence>
<gene>
    <name evidence="2" type="ORF">HDA41_005863</name>
</gene>
<comment type="caution">
    <text evidence="2">The sequence shown here is derived from an EMBL/GenBank/DDBJ whole genome shotgun (WGS) entry which is preliminary data.</text>
</comment>
<reference evidence="2 3" key="1">
    <citation type="submission" date="2020-08" db="EMBL/GenBank/DDBJ databases">
        <title>Sequencing the genomes of 1000 actinobacteria strains.</title>
        <authorList>
            <person name="Klenk H.-P."/>
        </authorList>
    </citation>
    <scope>NUCLEOTIDE SEQUENCE [LARGE SCALE GENOMIC DNA]</scope>
    <source>
        <strain evidence="2 3">DSM 40084</strain>
    </source>
</reference>
<sequence length="62" mass="6624">MVYVSAASPHLDTVEVDSPLGAVFFDAPAQLANFRRRLDLVEQVALNPSGSRDLLLGIAGEL</sequence>
<proteinExistence type="predicted"/>
<dbReference type="RefSeq" id="WP_268251530.1">
    <property type="nucleotide sequence ID" value="NZ_JACHNE010000001.1"/>
</dbReference>
<dbReference type="Proteomes" id="UP000590647">
    <property type="component" value="Unassembled WGS sequence"/>
</dbReference>
<dbReference type="EMBL" id="JACHNE010000001">
    <property type="protein sequence ID" value="MBB5797899.1"/>
    <property type="molecule type" value="Genomic_DNA"/>
</dbReference>
<evidence type="ECO:0000313" key="2">
    <source>
        <dbReference type="EMBL" id="MBB5797899.1"/>
    </source>
</evidence>
<accession>A0A7W9H8Z7</accession>
<organism evidence="2 3">
    <name type="scientific">Streptomyces caelestis</name>
    <dbReference type="NCBI Taxonomy" id="36816"/>
    <lineage>
        <taxon>Bacteria</taxon>
        <taxon>Bacillati</taxon>
        <taxon>Actinomycetota</taxon>
        <taxon>Actinomycetes</taxon>
        <taxon>Kitasatosporales</taxon>
        <taxon>Streptomycetaceae</taxon>
        <taxon>Streptomyces</taxon>
    </lineage>
</organism>
<evidence type="ECO:0000313" key="3">
    <source>
        <dbReference type="Proteomes" id="UP000590647"/>
    </source>
</evidence>
<dbReference type="InterPro" id="IPR043917">
    <property type="entry name" value="DUF5753"/>
</dbReference>